<dbReference type="PANTHER" id="PTHR10515:SF0">
    <property type="entry name" value="THYMIDINE PHOSPHORYLASE"/>
    <property type="match status" value="1"/>
</dbReference>
<dbReference type="InterPro" id="IPR017459">
    <property type="entry name" value="Glycosyl_Trfase_fam3_N_dom"/>
</dbReference>
<dbReference type="UniPathway" id="UPA00578">
    <property type="reaction ID" value="UER00638"/>
</dbReference>
<keyword evidence="4 5" id="KW-0808">Transferase</keyword>
<reference evidence="7 8" key="1">
    <citation type="journal article" date="2015" name="Sci. Rep.">
        <title>Genome of the facultative scuticociliatosis pathogen Pseudocohnilembus persalinus provides insight into its virulence through horizontal gene transfer.</title>
        <authorList>
            <person name="Xiong J."/>
            <person name="Wang G."/>
            <person name="Cheng J."/>
            <person name="Tian M."/>
            <person name="Pan X."/>
            <person name="Warren A."/>
            <person name="Jiang C."/>
            <person name="Yuan D."/>
            <person name="Miao W."/>
        </authorList>
    </citation>
    <scope>NUCLEOTIDE SEQUENCE [LARGE SCALE GENOMIC DNA]</scope>
    <source>
        <strain evidence="7">36N120E</strain>
    </source>
</reference>
<dbReference type="InterPro" id="IPR017872">
    <property type="entry name" value="Pyrmidine_PPase_CS"/>
</dbReference>
<dbReference type="InterPro" id="IPR035902">
    <property type="entry name" value="Nuc_phospho_transferase"/>
</dbReference>
<dbReference type="OMA" id="QMVASIM"/>
<evidence type="ECO:0000256" key="1">
    <source>
        <dbReference type="ARBA" id="ARBA00006915"/>
    </source>
</evidence>
<comment type="pathway">
    <text evidence="5">Pyrimidine metabolism; dTMP biosynthesis via salvage pathway; dTMP from thymine: step 1/2.</text>
</comment>
<organism evidence="7 8">
    <name type="scientific">Pseudocohnilembus persalinus</name>
    <name type="common">Ciliate</name>
    <dbReference type="NCBI Taxonomy" id="266149"/>
    <lineage>
        <taxon>Eukaryota</taxon>
        <taxon>Sar</taxon>
        <taxon>Alveolata</taxon>
        <taxon>Ciliophora</taxon>
        <taxon>Intramacronucleata</taxon>
        <taxon>Oligohymenophorea</taxon>
        <taxon>Scuticociliatia</taxon>
        <taxon>Philasterida</taxon>
        <taxon>Pseudocohnilembidae</taxon>
        <taxon>Pseudocohnilembus</taxon>
    </lineage>
</organism>
<dbReference type="InterPro" id="IPR036320">
    <property type="entry name" value="Glycosyl_Trfase_fam3_N_dom_sf"/>
</dbReference>
<dbReference type="SUPFAM" id="SSF54680">
    <property type="entry name" value="Pyrimidine nucleoside phosphorylase C-terminal domain"/>
    <property type="match status" value="1"/>
</dbReference>
<dbReference type="PROSITE" id="PS00647">
    <property type="entry name" value="THYMID_PHOSPHORYLASE"/>
    <property type="match status" value="1"/>
</dbReference>
<dbReference type="SUPFAM" id="SSF52418">
    <property type="entry name" value="Nucleoside phosphorylase/phosphoribosyltransferase catalytic domain"/>
    <property type="match status" value="2"/>
</dbReference>
<evidence type="ECO:0000256" key="3">
    <source>
        <dbReference type="ARBA" id="ARBA00022676"/>
    </source>
</evidence>
<dbReference type="InParanoid" id="A0A0V0QKY8"/>
<comment type="catalytic activity">
    <reaction evidence="5">
        <text>thymidine + phosphate = 2-deoxy-alpha-D-ribose 1-phosphate + thymine</text>
        <dbReference type="Rhea" id="RHEA:16037"/>
        <dbReference type="ChEBI" id="CHEBI:17748"/>
        <dbReference type="ChEBI" id="CHEBI:17821"/>
        <dbReference type="ChEBI" id="CHEBI:43474"/>
        <dbReference type="ChEBI" id="CHEBI:57259"/>
        <dbReference type="EC" id="2.4.2.4"/>
    </reaction>
</comment>
<dbReference type="SMART" id="SM00941">
    <property type="entry name" value="PYNP_C"/>
    <property type="match status" value="1"/>
</dbReference>
<dbReference type="Pfam" id="PF02885">
    <property type="entry name" value="Glycos_trans_3N"/>
    <property type="match status" value="1"/>
</dbReference>
<dbReference type="GO" id="GO:0009032">
    <property type="term" value="F:thymidine phosphorylase activity"/>
    <property type="evidence" value="ECO:0007669"/>
    <property type="project" value="UniProtKB-UniRule"/>
</dbReference>
<dbReference type="AlphaFoldDB" id="A0A0V0QKY8"/>
<evidence type="ECO:0000256" key="4">
    <source>
        <dbReference type="ARBA" id="ARBA00022679"/>
    </source>
</evidence>
<dbReference type="InterPro" id="IPR018090">
    <property type="entry name" value="Pyrmidine_PPas_bac/euk"/>
</dbReference>
<feature type="domain" description="Pyrimidine nucleoside phosphorylase C-terminal" evidence="6">
    <location>
        <begin position="389"/>
        <end position="462"/>
    </location>
</feature>
<comment type="function">
    <text evidence="5">Catalyzes the reversible phosphorolysis of thymidine. The produced molecules are then utilized as carbon and energy sources or in the rescue of pyrimidine bases for nucleotide synthesis.</text>
</comment>
<comment type="caution">
    <text evidence="7">The sequence shown here is derived from an EMBL/GenBank/DDBJ whole genome shotgun (WGS) entry which is preliminary data.</text>
</comment>
<dbReference type="SUPFAM" id="SSF47648">
    <property type="entry name" value="Nucleoside phosphorylase/phosphoribosyltransferase N-terminal domain"/>
    <property type="match status" value="1"/>
</dbReference>
<evidence type="ECO:0000256" key="2">
    <source>
        <dbReference type="ARBA" id="ARBA00011738"/>
    </source>
</evidence>
<dbReference type="InterPro" id="IPR000312">
    <property type="entry name" value="Glycosyl_Trfase_fam3"/>
</dbReference>
<dbReference type="EC" id="2.4.2.4" evidence="5"/>
<dbReference type="InterPro" id="IPR036566">
    <property type="entry name" value="PYNP-like_C_sf"/>
</dbReference>
<dbReference type="InterPro" id="IPR013102">
    <property type="entry name" value="PYNP_C"/>
</dbReference>
<evidence type="ECO:0000256" key="5">
    <source>
        <dbReference type="PIRNR" id="PIRNR000478"/>
    </source>
</evidence>
<dbReference type="Gene3D" id="3.90.1170.30">
    <property type="entry name" value="Pyrimidine nucleoside phosphorylase-like, C-terminal domain"/>
    <property type="match status" value="1"/>
</dbReference>
<dbReference type="Proteomes" id="UP000054937">
    <property type="component" value="Unassembled WGS sequence"/>
</dbReference>
<dbReference type="OrthoDB" id="307593at2759"/>
<accession>A0A0V0QKY8</accession>
<evidence type="ECO:0000259" key="6">
    <source>
        <dbReference type="SMART" id="SM00941"/>
    </source>
</evidence>
<dbReference type="InterPro" id="IPR000053">
    <property type="entry name" value="Thymidine/pyrmidine_PPase"/>
</dbReference>
<dbReference type="Pfam" id="PF07831">
    <property type="entry name" value="PYNP_C"/>
    <property type="match status" value="1"/>
</dbReference>
<dbReference type="Gene3D" id="3.40.1030.10">
    <property type="entry name" value="Nucleoside phosphorylase/phosphoribosyltransferase catalytic domain"/>
    <property type="match status" value="1"/>
</dbReference>
<dbReference type="PANTHER" id="PTHR10515">
    <property type="entry name" value="THYMIDINE PHOSPHORYLASE"/>
    <property type="match status" value="1"/>
</dbReference>
<dbReference type="NCBIfam" id="TIGR02644">
    <property type="entry name" value="Y_phosphoryl"/>
    <property type="match status" value="1"/>
</dbReference>
<dbReference type="NCBIfam" id="NF004490">
    <property type="entry name" value="PRK05820.1"/>
    <property type="match status" value="1"/>
</dbReference>
<dbReference type="GO" id="GO:0006213">
    <property type="term" value="P:pyrimidine nucleoside metabolic process"/>
    <property type="evidence" value="ECO:0007669"/>
    <property type="project" value="UniProtKB-UniRule"/>
</dbReference>
<dbReference type="Gene3D" id="1.20.970.10">
    <property type="entry name" value="Transferase, Pyrimidine Nucleoside Phosphorylase, Chain C"/>
    <property type="match status" value="1"/>
</dbReference>
<keyword evidence="3 5" id="KW-0328">Glycosyltransferase</keyword>
<comment type="similarity">
    <text evidence="1 5">Belongs to the thymidine/pyrimidine-nucleoside phosphorylase family.</text>
</comment>
<proteinExistence type="inferred from homology"/>
<protein>
    <recommendedName>
        <fullName evidence="5">Thymidine phosphorylase</fullName>
        <shortName evidence="5">TP</shortName>
        <ecNumber evidence="5">2.4.2.4</ecNumber>
    </recommendedName>
    <alternativeName>
        <fullName evidence="5">TdRPase</fullName>
    </alternativeName>
</protein>
<dbReference type="GO" id="GO:0004645">
    <property type="term" value="F:1,4-alpha-oligoglucan phosphorylase activity"/>
    <property type="evidence" value="ECO:0007669"/>
    <property type="project" value="InterPro"/>
</dbReference>
<evidence type="ECO:0000313" key="8">
    <source>
        <dbReference type="Proteomes" id="UP000054937"/>
    </source>
</evidence>
<dbReference type="GO" id="GO:0006206">
    <property type="term" value="P:pyrimidine nucleobase metabolic process"/>
    <property type="evidence" value="ECO:0007669"/>
    <property type="project" value="InterPro"/>
</dbReference>
<gene>
    <name evidence="7" type="ORF">PPERSA_02234</name>
</gene>
<dbReference type="GO" id="GO:0005829">
    <property type="term" value="C:cytosol"/>
    <property type="evidence" value="ECO:0007669"/>
    <property type="project" value="TreeGrafter"/>
</dbReference>
<evidence type="ECO:0000313" key="7">
    <source>
        <dbReference type="EMBL" id="KRX02744.1"/>
    </source>
</evidence>
<dbReference type="EMBL" id="LDAU01000152">
    <property type="protein sequence ID" value="KRX02744.1"/>
    <property type="molecule type" value="Genomic_DNA"/>
</dbReference>
<keyword evidence="8" id="KW-1185">Reference proteome</keyword>
<name>A0A0V0QKY8_PSEPJ</name>
<dbReference type="Pfam" id="PF00591">
    <property type="entry name" value="Glycos_transf_3"/>
    <property type="match status" value="1"/>
</dbReference>
<dbReference type="FunFam" id="3.40.1030.10:FF:000003">
    <property type="entry name" value="Pyrimidine-nucleoside phosphorylase"/>
    <property type="match status" value="1"/>
</dbReference>
<comment type="subunit">
    <text evidence="2 5">Homodimer.</text>
</comment>
<dbReference type="PIRSF" id="PIRSF000478">
    <property type="entry name" value="TP_PyNP"/>
    <property type="match status" value="1"/>
</dbReference>
<sequence>MAEQQEDILFTDILKTKKLGRPLSEAQVKFWINGVTNKTIPEYQTTALLMLIFCKGMNIEERSYLTKAMASSGDTMDYSDLPQFKIDKHSTGGIGDKTSFIISSLYASLGLVNPMVAGRGLGHTGGTVDKIESFPNLTTSLTFEQMKEQIKKIGCFIGGQTNELAPADKVIYALRDVTSTVDEISLITASILAKKLSEGLNGLTLDVKCGRGAFMQTFPEAIKLGESLIKTANAANVKCQGVVTRMDYPLGLWAGNSCEIWECIDAMTPGSDYCSILDRIQYNENSHGKIQLNNQKNEMTDIRELLVFITVVLTLNSLIISGEDAKTGLERIKEAWKSGKALEKFKQIVELQGGDYEQYLKNNQKILDAYKNSENNPNIFEVKAPIDGKIQSLDAVKLGMLLVALGAGRRVKEDKINLDVSLQWLVYPNQKLKKGDVIARFYHPDAKVFEQVQIEKKFEDIVKYTDDVNFQDPLPLVYCVIQNDSTLEELQKLY</sequence>